<name>C8NE68_9LACT</name>
<evidence type="ECO:0000256" key="4">
    <source>
        <dbReference type="ARBA" id="ARBA00033298"/>
    </source>
</evidence>
<dbReference type="Pfam" id="PF00903">
    <property type="entry name" value="Glyoxalase"/>
    <property type="match status" value="1"/>
</dbReference>
<dbReference type="SUPFAM" id="SSF54593">
    <property type="entry name" value="Glyoxalase/Bleomycin resistance protein/Dihydroxybiphenyl dioxygenase"/>
    <property type="match status" value="1"/>
</dbReference>
<dbReference type="eggNOG" id="COG0346">
    <property type="taxonomic scope" value="Bacteria"/>
</dbReference>
<evidence type="ECO:0000256" key="1">
    <source>
        <dbReference type="ARBA" id="ARBA00030291"/>
    </source>
</evidence>
<evidence type="ECO:0000313" key="7">
    <source>
        <dbReference type="Proteomes" id="UP000005926"/>
    </source>
</evidence>
<dbReference type="AlphaFoldDB" id="C8NE68"/>
<sequence length="125" mass="14501">MSKMLHTCVRVENLEESIRFYEEAFGFKETRRKDFPEHKFTIAYLAFEGDDYELELTYNYGHGPYEIGDGYGHIAISAKDLEALHAEHVAKGYDVTELKGLPGHPANYYFVKDLDGYKIEVIREK</sequence>
<dbReference type="PANTHER" id="PTHR46036">
    <property type="entry name" value="LACTOYLGLUTATHIONE LYASE"/>
    <property type="match status" value="1"/>
</dbReference>
<dbReference type="EMBL" id="ACKZ01000008">
    <property type="protein sequence ID" value="EEW37969.1"/>
    <property type="molecule type" value="Genomic_DNA"/>
</dbReference>
<comment type="caution">
    <text evidence="6">The sequence shown here is derived from an EMBL/GenBank/DDBJ whole genome shotgun (WGS) entry which is preliminary data.</text>
</comment>
<gene>
    <name evidence="6" type="primary">gloA</name>
    <name evidence="6" type="ORF">HMPREF0444_0213</name>
</gene>
<dbReference type="GO" id="GO:0004462">
    <property type="term" value="F:lactoylglutathione lyase activity"/>
    <property type="evidence" value="ECO:0007669"/>
    <property type="project" value="TreeGrafter"/>
</dbReference>
<keyword evidence="6" id="KW-0456">Lyase</keyword>
<keyword evidence="7" id="KW-1185">Reference proteome</keyword>
<evidence type="ECO:0000313" key="6">
    <source>
        <dbReference type="EMBL" id="EEW37969.1"/>
    </source>
</evidence>
<organism evidence="6 7">
    <name type="scientific">Granulicatella adiacens ATCC 49175</name>
    <dbReference type="NCBI Taxonomy" id="638301"/>
    <lineage>
        <taxon>Bacteria</taxon>
        <taxon>Bacillati</taxon>
        <taxon>Bacillota</taxon>
        <taxon>Bacilli</taxon>
        <taxon>Lactobacillales</taxon>
        <taxon>Carnobacteriaceae</taxon>
        <taxon>Granulicatella</taxon>
    </lineage>
</organism>
<feature type="domain" description="VOC" evidence="5">
    <location>
        <begin position="3"/>
        <end position="124"/>
    </location>
</feature>
<dbReference type="GeneID" id="78411520"/>
<dbReference type="Proteomes" id="UP000005926">
    <property type="component" value="Unassembled WGS sequence"/>
</dbReference>
<dbReference type="InterPro" id="IPR029068">
    <property type="entry name" value="Glyas_Bleomycin-R_OHBP_Dase"/>
</dbReference>
<protein>
    <recommendedName>
        <fullName evidence="2">Aldoketomutase</fullName>
    </recommendedName>
    <alternativeName>
        <fullName evidence="1">Ketone-aldehyde mutase</fullName>
    </alternativeName>
    <alternativeName>
        <fullName evidence="3">Methylglyoxalase</fullName>
    </alternativeName>
    <alternativeName>
        <fullName evidence="4">S-D-lactoylglutathione methylglyoxal lyase</fullName>
    </alternativeName>
</protein>
<evidence type="ECO:0000259" key="5">
    <source>
        <dbReference type="PROSITE" id="PS51819"/>
    </source>
</evidence>
<dbReference type="RefSeq" id="WP_005605167.1">
    <property type="nucleotide sequence ID" value="NZ_CP102283.1"/>
</dbReference>
<dbReference type="PANTHER" id="PTHR46036:SF5">
    <property type="entry name" value="LACTOYLGLUTATHIONE LYASE"/>
    <property type="match status" value="1"/>
</dbReference>
<dbReference type="GO" id="GO:0005737">
    <property type="term" value="C:cytoplasm"/>
    <property type="evidence" value="ECO:0007669"/>
    <property type="project" value="TreeGrafter"/>
</dbReference>
<dbReference type="PROSITE" id="PS51819">
    <property type="entry name" value="VOC"/>
    <property type="match status" value="1"/>
</dbReference>
<accession>C8NE68</accession>
<dbReference type="HOGENOM" id="CLU_046006_8_4_9"/>
<dbReference type="InterPro" id="IPR037523">
    <property type="entry name" value="VOC_core"/>
</dbReference>
<dbReference type="GO" id="GO:0019243">
    <property type="term" value="P:methylglyoxal catabolic process to D-lactate via S-lactoyl-glutathione"/>
    <property type="evidence" value="ECO:0007669"/>
    <property type="project" value="TreeGrafter"/>
</dbReference>
<evidence type="ECO:0000256" key="2">
    <source>
        <dbReference type="ARBA" id="ARBA00030892"/>
    </source>
</evidence>
<reference evidence="6 7" key="1">
    <citation type="submission" date="2009-08" db="EMBL/GenBank/DDBJ databases">
        <authorList>
            <person name="Muzny D."/>
            <person name="Qin X."/>
            <person name="Deng J."/>
            <person name="Jiang H."/>
            <person name="Liu Y."/>
            <person name="Qu J."/>
            <person name="Song X.-Z."/>
            <person name="Zhang L."/>
            <person name="Thornton R."/>
            <person name="Coyle M."/>
            <person name="Francisco L."/>
            <person name="Jackson L."/>
            <person name="Javaid M."/>
            <person name="Korchina V."/>
            <person name="Kovar C."/>
            <person name="Mata R."/>
            <person name="Mathew T."/>
            <person name="Ngo R."/>
            <person name="Nguyen L."/>
            <person name="Nguyen N."/>
            <person name="Okwuonu G."/>
            <person name="Ongeri F."/>
            <person name="Pham C."/>
            <person name="Simmons D."/>
            <person name="Wilczek-Boney K."/>
            <person name="Hale W."/>
            <person name="Jakkamsetti A."/>
            <person name="Pham P."/>
            <person name="Ruth R."/>
            <person name="San Lucas F."/>
            <person name="Warren J."/>
            <person name="Zhang J."/>
            <person name="Zhao Z."/>
            <person name="Zhou C."/>
            <person name="Zhu D."/>
            <person name="Lee S."/>
            <person name="Bess C."/>
            <person name="Blankenburg K."/>
            <person name="Forbes L."/>
            <person name="Fu Q."/>
            <person name="Gubbala S."/>
            <person name="Hirani K."/>
            <person name="Jayaseelan J.C."/>
            <person name="Lara F."/>
            <person name="Munidasa M."/>
            <person name="Palculict T."/>
            <person name="Patil S."/>
            <person name="Pu L.-L."/>
            <person name="Saada N."/>
            <person name="Tang L."/>
            <person name="Weissenberger G."/>
            <person name="Zhu Y."/>
            <person name="Hemphill L."/>
            <person name="Shang Y."/>
            <person name="Youmans B."/>
            <person name="Ayvaz T."/>
            <person name="Ross M."/>
            <person name="Santibanez J."/>
            <person name="Aqrawi P."/>
            <person name="Gross S."/>
            <person name="Joshi V."/>
            <person name="Fowler G."/>
            <person name="Nazareth L."/>
            <person name="Reid J."/>
            <person name="Worley K."/>
            <person name="Petrosino J."/>
            <person name="Highlander S."/>
            <person name="Gibbs R."/>
        </authorList>
    </citation>
    <scope>NUCLEOTIDE SEQUENCE [LARGE SCALE GENOMIC DNA]</scope>
    <source>
        <strain evidence="6 7">ATCC 49175</strain>
    </source>
</reference>
<proteinExistence type="predicted"/>
<dbReference type="STRING" id="638301.HMPREF0444_0213"/>
<evidence type="ECO:0000256" key="3">
    <source>
        <dbReference type="ARBA" id="ARBA00032460"/>
    </source>
</evidence>
<dbReference type="InterPro" id="IPR004360">
    <property type="entry name" value="Glyas_Fos-R_dOase_dom"/>
</dbReference>
<dbReference type="Gene3D" id="3.10.180.10">
    <property type="entry name" value="2,3-Dihydroxybiphenyl 1,2-Dioxygenase, domain 1"/>
    <property type="match status" value="1"/>
</dbReference>